<reference evidence="2" key="2">
    <citation type="submission" date="2015-01" db="EMBL/GenBank/DDBJ databases">
        <title>Evolutionary Origins and Diversification of the Mycorrhizal Mutualists.</title>
        <authorList>
            <consortium name="DOE Joint Genome Institute"/>
            <consortium name="Mycorrhizal Genomics Consortium"/>
            <person name="Kohler A."/>
            <person name="Kuo A."/>
            <person name="Nagy L.G."/>
            <person name="Floudas D."/>
            <person name="Copeland A."/>
            <person name="Barry K.W."/>
            <person name="Cichocki N."/>
            <person name="Veneault-Fourrey C."/>
            <person name="LaButti K."/>
            <person name="Lindquist E.A."/>
            <person name="Lipzen A."/>
            <person name="Lundell T."/>
            <person name="Morin E."/>
            <person name="Murat C."/>
            <person name="Riley R."/>
            <person name="Ohm R."/>
            <person name="Sun H."/>
            <person name="Tunlid A."/>
            <person name="Henrissat B."/>
            <person name="Grigoriev I.V."/>
            <person name="Hibbett D.S."/>
            <person name="Martin F."/>
        </authorList>
    </citation>
    <scope>NUCLEOTIDE SEQUENCE [LARGE SCALE GENOMIC DNA]</scope>
    <source>
        <strain evidence="2">441</strain>
    </source>
</reference>
<dbReference type="HOGENOM" id="CLU_048314_1_1_1"/>
<proteinExistence type="predicted"/>
<gene>
    <name evidence="1" type="ORF">PISMIDRAFT_120572</name>
</gene>
<organism evidence="1 2">
    <name type="scientific">Pisolithus microcarpus 441</name>
    <dbReference type="NCBI Taxonomy" id="765257"/>
    <lineage>
        <taxon>Eukaryota</taxon>
        <taxon>Fungi</taxon>
        <taxon>Dikarya</taxon>
        <taxon>Basidiomycota</taxon>
        <taxon>Agaricomycotina</taxon>
        <taxon>Agaricomycetes</taxon>
        <taxon>Agaricomycetidae</taxon>
        <taxon>Boletales</taxon>
        <taxon>Sclerodermatineae</taxon>
        <taxon>Pisolithaceae</taxon>
        <taxon>Pisolithus</taxon>
    </lineage>
</organism>
<reference evidence="1 2" key="1">
    <citation type="submission" date="2014-04" db="EMBL/GenBank/DDBJ databases">
        <authorList>
            <consortium name="DOE Joint Genome Institute"/>
            <person name="Kuo A."/>
            <person name="Kohler A."/>
            <person name="Costa M.D."/>
            <person name="Nagy L.G."/>
            <person name="Floudas D."/>
            <person name="Copeland A."/>
            <person name="Barry K.W."/>
            <person name="Cichocki N."/>
            <person name="Veneault-Fourrey C."/>
            <person name="LaButti K."/>
            <person name="Lindquist E.A."/>
            <person name="Lipzen A."/>
            <person name="Lundell T."/>
            <person name="Morin E."/>
            <person name="Murat C."/>
            <person name="Sun H."/>
            <person name="Tunlid A."/>
            <person name="Henrissat B."/>
            <person name="Grigoriev I.V."/>
            <person name="Hibbett D.S."/>
            <person name="Martin F."/>
            <person name="Nordberg H.P."/>
            <person name="Cantor M.N."/>
            <person name="Hua S.X."/>
        </authorList>
    </citation>
    <scope>NUCLEOTIDE SEQUENCE [LARGE SCALE GENOMIC DNA]</scope>
    <source>
        <strain evidence="1 2">441</strain>
    </source>
</reference>
<name>A0A0C9YXG3_9AGAM</name>
<dbReference type="AlphaFoldDB" id="A0A0C9YXG3"/>
<accession>A0A0C9YXG3</accession>
<sequence>MGEFKNIPELQGTENYYEWLYICISNGAHPFDYVKYTLTCLCPLILTALTTTEWEAMRMWFKDDGLVKLIVLRKINLSVLMLIPDNITITAREVWNALTEVYDQANVSLQFSLSKRISTLQMKGATDAEKYVASHVHANDRLAHMGAKLSDADAINALL</sequence>
<dbReference type="OrthoDB" id="97058at2759"/>
<dbReference type="Pfam" id="PF14223">
    <property type="entry name" value="Retrotran_gag_2"/>
    <property type="match status" value="1"/>
</dbReference>
<protein>
    <submittedName>
        <fullName evidence="1">Uncharacterized protein</fullName>
    </submittedName>
</protein>
<dbReference type="Proteomes" id="UP000054018">
    <property type="component" value="Unassembled WGS sequence"/>
</dbReference>
<dbReference type="EMBL" id="KN834065">
    <property type="protein sequence ID" value="KIK12608.1"/>
    <property type="molecule type" value="Genomic_DNA"/>
</dbReference>
<evidence type="ECO:0000313" key="1">
    <source>
        <dbReference type="EMBL" id="KIK12608.1"/>
    </source>
</evidence>
<evidence type="ECO:0000313" key="2">
    <source>
        <dbReference type="Proteomes" id="UP000054018"/>
    </source>
</evidence>
<keyword evidence="2" id="KW-1185">Reference proteome</keyword>